<name>U4LQT3_PYROM</name>
<evidence type="ECO:0000313" key="2">
    <source>
        <dbReference type="Proteomes" id="UP000018144"/>
    </source>
</evidence>
<protein>
    <submittedName>
        <fullName evidence="1">Uncharacterized protein</fullName>
    </submittedName>
</protein>
<gene>
    <name evidence="1" type="ORF">PCON_03939</name>
</gene>
<accession>U4LQT3</accession>
<dbReference type="Proteomes" id="UP000018144">
    <property type="component" value="Unassembled WGS sequence"/>
</dbReference>
<dbReference type="EMBL" id="HF936567">
    <property type="protein sequence ID" value="CCX34546.1"/>
    <property type="molecule type" value="Genomic_DNA"/>
</dbReference>
<keyword evidence="2" id="KW-1185">Reference proteome</keyword>
<proteinExistence type="predicted"/>
<reference evidence="1 2" key="1">
    <citation type="journal article" date="2013" name="PLoS Genet.">
        <title>The genome and development-dependent transcriptomes of Pyronema confluens: a window into fungal evolution.</title>
        <authorList>
            <person name="Traeger S."/>
            <person name="Altegoer F."/>
            <person name="Freitag M."/>
            <person name="Gabaldon T."/>
            <person name="Kempken F."/>
            <person name="Kumar A."/>
            <person name="Marcet-Houben M."/>
            <person name="Poggeler S."/>
            <person name="Stajich J.E."/>
            <person name="Nowrousian M."/>
        </authorList>
    </citation>
    <scope>NUCLEOTIDE SEQUENCE [LARGE SCALE GENOMIC DNA]</scope>
    <source>
        <strain evidence="2">CBS 100304</strain>
        <tissue evidence="1">Vegetative mycelium</tissue>
    </source>
</reference>
<evidence type="ECO:0000313" key="1">
    <source>
        <dbReference type="EMBL" id="CCX34546.1"/>
    </source>
</evidence>
<sequence length="80" mass="9080">MSRSRASTMEHMAGAKSVFPSNTFGHKASFDSDRTSNHSKSKVNKYGRSGGDWLFGSFSFRKIFGIKREDRRLAVPESYR</sequence>
<organism evidence="1 2">
    <name type="scientific">Pyronema omphalodes (strain CBS 100304)</name>
    <name type="common">Pyronema confluens</name>
    <dbReference type="NCBI Taxonomy" id="1076935"/>
    <lineage>
        <taxon>Eukaryota</taxon>
        <taxon>Fungi</taxon>
        <taxon>Dikarya</taxon>
        <taxon>Ascomycota</taxon>
        <taxon>Pezizomycotina</taxon>
        <taxon>Pezizomycetes</taxon>
        <taxon>Pezizales</taxon>
        <taxon>Pyronemataceae</taxon>
        <taxon>Pyronema</taxon>
    </lineage>
</organism>
<dbReference type="AlphaFoldDB" id="U4LQT3"/>